<dbReference type="InterPro" id="IPR002125">
    <property type="entry name" value="CMP_dCMP_dom"/>
</dbReference>
<feature type="domain" description="CMP/dCMP-type deaminase" evidence="6">
    <location>
        <begin position="83"/>
        <end position="199"/>
    </location>
</feature>
<feature type="binding site" evidence="4">
    <location>
        <begin position="124"/>
        <end position="126"/>
    </location>
    <ligand>
        <name>substrate</name>
    </ligand>
</feature>
<evidence type="ECO:0000256" key="3">
    <source>
        <dbReference type="PIRSR" id="PIRSR006334-1"/>
    </source>
</evidence>
<keyword evidence="8" id="KW-1185">Reference proteome</keyword>
<protein>
    <recommendedName>
        <fullName evidence="6">CMP/dCMP-type deaminase domain-containing protein</fullName>
    </recommendedName>
</protein>
<dbReference type="STRING" id="296587.C1DYR8"/>
<dbReference type="InParanoid" id="C1DYR8"/>
<feature type="active site" description="Proton donor" evidence="3">
    <location>
        <position position="139"/>
    </location>
</feature>
<dbReference type="InterPro" id="IPR016193">
    <property type="entry name" value="Cytidine_deaminase-like"/>
</dbReference>
<dbReference type="GO" id="GO:0072527">
    <property type="term" value="P:pyrimidine-containing compound metabolic process"/>
    <property type="evidence" value="ECO:0007669"/>
    <property type="project" value="UniProtKB-ARBA"/>
</dbReference>
<name>C1DYR8_MICCC</name>
<evidence type="ECO:0000259" key="6">
    <source>
        <dbReference type="PROSITE" id="PS51747"/>
    </source>
</evidence>
<dbReference type="GO" id="GO:0008270">
    <property type="term" value="F:zinc ion binding"/>
    <property type="evidence" value="ECO:0007669"/>
    <property type="project" value="InterPro"/>
</dbReference>
<dbReference type="EMBL" id="CP001323">
    <property type="protein sequence ID" value="ACO61475.1"/>
    <property type="molecule type" value="Genomic_DNA"/>
</dbReference>
<dbReference type="SUPFAM" id="SSF53927">
    <property type="entry name" value="Cytidine deaminase-like"/>
    <property type="match status" value="2"/>
</dbReference>
<evidence type="ECO:0000256" key="1">
    <source>
        <dbReference type="ARBA" id="ARBA00006576"/>
    </source>
</evidence>
<dbReference type="eggNOG" id="KOG0833">
    <property type="taxonomic scope" value="Eukaryota"/>
</dbReference>
<comment type="subunit">
    <text evidence="2">Homodimer.</text>
</comment>
<feature type="region of interest" description="Disordered" evidence="5">
    <location>
        <begin position="1"/>
        <end position="41"/>
    </location>
</feature>
<dbReference type="GO" id="GO:0004126">
    <property type="term" value="F:cytidine deaminase activity"/>
    <property type="evidence" value="ECO:0007669"/>
    <property type="project" value="InterPro"/>
</dbReference>
<dbReference type="OMA" id="NYSPCGH"/>
<dbReference type="RefSeq" id="XP_002500217.1">
    <property type="nucleotide sequence ID" value="XM_002500171.1"/>
</dbReference>
<evidence type="ECO:0000256" key="2">
    <source>
        <dbReference type="ARBA" id="ARBA00011738"/>
    </source>
</evidence>
<evidence type="ECO:0000256" key="5">
    <source>
        <dbReference type="SAM" id="MobiDB-lite"/>
    </source>
</evidence>
<dbReference type="PANTHER" id="PTHR11644:SF2">
    <property type="entry name" value="CYTIDINE DEAMINASE"/>
    <property type="match status" value="1"/>
</dbReference>
<dbReference type="KEGG" id="mis:MICPUN_53978"/>
<evidence type="ECO:0000313" key="7">
    <source>
        <dbReference type="EMBL" id="ACO61475.1"/>
    </source>
</evidence>
<dbReference type="FunCoup" id="C1DYR8">
    <property type="interactions" value="101"/>
</dbReference>
<proteinExistence type="inferred from homology"/>
<evidence type="ECO:0000256" key="4">
    <source>
        <dbReference type="PIRSR" id="PIRSR006334-2"/>
    </source>
</evidence>
<dbReference type="OrthoDB" id="414540at2759"/>
<accession>C1DYR8</accession>
<reference evidence="7 8" key="1">
    <citation type="journal article" date="2009" name="Science">
        <title>Green evolution and dynamic adaptations revealed by genomes of the marine picoeukaryotes Micromonas.</title>
        <authorList>
            <person name="Worden A.Z."/>
            <person name="Lee J.H."/>
            <person name="Mock T."/>
            <person name="Rouze P."/>
            <person name="Simmons M.P."/>
            <person name="Aerts A.L."/>
            <person name="Allen A.E."/>
            <person name="Cuvelier M.L."/>
            <person name="Derelle E."/>
            <person name="Everett M.V."/>
            <person name="Foulon E."/>
            <person name="Grimwood J."/>
            <person name="Gundlach H."/>
            <person name="Henrissat B."/>
            <person name="Napoli C."/>
            <person name="McDonald S.M."/>
            <person name="Parker M.S."/>
            <person name="Rombauts S."/>
            <person name="Salamov A."/>
            <person name="Von Dassow P."/>
            <person name="Badger J.H."/>
            <person name="Coutinho P.M."/>
            <person name="Demir E."/>
            <person name="Dubchak I."/>
            <person name="Gentemann C."/>
            <person name="Eikrem W."/>
            <person name="Gready J.E."/>
            <person name="John U."/>
            <person name="Lanier W."/>
            <person name="Lindquist E.A."/>
            <person name="Lucas S."/>
            <person name="Mayer K.F."/>
            <person name="Moreau H."/>
            <person name="Not F."/>
            <person name="Otillar R."/>
            <person name="Panaud O."/>
            <person name="Pangilinan J."/>
            <person name="Paulsen I."/>
            <person name="Piegu B."/>
            <person name="Poliakov A."/>
            <person name="Robbens S."/>
            <person name="Schmutz J."/>
            <person name="Toulza E."/>
            <person name="Wyss T."/>
            <person name="Zelensky A."/>
            <person name="Zhou K."/>
            <person name="Armbrust E.V."/>
            <person name="Bhattacharya D."/>
            <person name="Goodenough U.W."/>
            <person name="Van de Peer Y."/>
            <person name="Grigoriev I.V."/>
        </authorList>
    </citation>
    <scope>NUCLEOTIDE SEQUENCE [LARGE SCALE GENOMIC DNA]</scope>
    <source>
        <strain evidence="8">RCC299 / NOUM17</strain>
    </source>
</reference>
<comment type="similarity">
    <text evidence="1">Belongs to the cytidine and deoxycytidylate deaminase family.</text>
</comment>
<sequence length="354" mass="36625">MSMASVARTPSPPFARHRRWSSRVTKSGCSSRPRASAADLSDLAPPVDPCAFVLEAVARATATDHFVISAERVLALAAQRGLDPQDLLPEFVREAQKLAIPPTSKFHVGAAALGASGAVYLGVNVELPGLPLNASIHAEQFAVVTAMRAGERALEAIATTAAAMRVIIPDPGDGATNARSKRHLVLPLCDLLPHSFGPLDLTHDESLPLMLEERHNGLRFIPGLTPEATDELDAAAAALALAEANAAYAPYSASPAGLALVDDDGVIHAGRSVESAAYNPTMSPLHAALVAAVGGAGMGDANGGEWGRIESATLVEMSGAPVQYAGTVALILKTIAPRARLNVIACEKAEPEAS</sequence>
<dbReference type="Gene3D" id="3.40.140.10">
    <property type="entry name" value="Cytidine Deaminase, domain 2"/>
    <property type="match status" value="2"/>
</dbReference>
<dbReference type="PROSITE" id="PS51747">
    <property type="entry name" value="CYT_DCMP_DEAMINASES_2"/>
    <property type="match status" value="2"/>
</dbReference>
<dbReference type="AlphaFoldDB" id="C1DYR8"/>
<dbReference type="PIRSF" id="PIRSF006334">
    <property type="entry name" value="Cdd_plus_pseudo"/>
    <property type="match status" value="1"/>
</dbReference>
<dbReference type="GeneID" id="8241407"/>
<dbReference type="InterPro" id="IPR050202">
    <property type="entry name" value="Cyt/Deoxycyt_deaminase"/>
</dbReference>
<dbReference type="GO" id="GO:0005829">
    <property type="term" value="C:cytosol"/>
    <property type="evidence" value="ECO:0007669"/>
    <property type="project" value="TreeGrafter"/>
</dbReference>
<dbReference type="CDD" id="cd01283">
    <property type="entry name" value="cytidine_deaminase"/>
    <property type="match status" value="1"/>
</dbReference>
<feature type="domain" description="CMP/dCMP-type deaminase" evidence="6">
    <location>
        <begin position="231"/>
        <end position="354"/>
    </location>
</feature>
<dbReference type="Pfam" id="PF08211">
    <property type="entry name" value="dCMP_cyt_deam_2"/>
    <property type="match status" value="1"/>
</dbReference>
<organism evidence="7 8">
    <name type="scientific">Micromonas commoda (strain RCC299 / NOUM17 / CCMP2709)</name>
    <name type="common">Picoplanktonic green alga</name>
    <dbReference type="NCBI Taxonomy" id="296587"/>
    <lineage>
        <taxon>Eukaryota</taxon>
        <taxon>Viridiplantae</taxon>
        <taxon>Chlorophyta</taxon>
        <taxon>Mamiellophyceae</taxon>
        <taxon>Mamiellales</taxon>
        <taxon>Mamiellaceae</taxon>
        <taxon>Micromonas</taxon>
    </lineage>
</organism>
<dbReference type="PANTHER" id="PTHR11644">
    <property type="entry name" value="CYTIDINE DEAMINASE"/>
    <property type="match status" value="1"/>
</dbReference>
<dbReference type="GO" id="GO:0055086">
    <property type="term" value="P:nucleobase-containing small molecule metabolic process"/>
    <property type="evidence" value="ECO:0007669"/>
    <property type="project" value="UniProtKB-ARBA"/>
</dbReference>
<dbReference type="InterPro" id="IPR013171">
    <property type="entry name" value="Cyd/dCyd_deaminase_Zn-bd"/>
</dbReference>
<dbReference type="Pfam" id="PF00383">
    <property type="entry name" value="dCMP_cyt_deam_1"/>
    <property type="match status" value="1"/>
</dbReference>
<gene>
    <name evidence="7" type="ORF">MICPUN_53978</name>
</gene>
<dbReference type="Proteomes" id="UP000002009">
    <property type="component" value="Chromosome 2"/>
</dbReference>
<evidence type="ECO:0000313" key="8">
    <source>
        <dbReference type="Proteomes" id="UP000002009"/>
    </source>
</evidence>